<gene>
    <name evidence="2" type="ordered locus">VIT_12s0055g01120</name>
</gene>
<dbReference type="InParanoid" id="D7STF2"/>
<protein>
    <submittedName>
        <fullName evidence="2">Uncharacterized protein</fullName>
    </submittedName>
</protein>
<evidence type="ECO:0000256" key="1">
    <source>
        <dbReference type="SAM" id="MobiDB-lite"/>
    </source>
</evidence>
<evidence type="ECO:0000313" key="3">
    <source>
        <dbReference type="Proteomes" id="UP000009183"/>
    </source>
</evidence>
<proteinExistence type="predicted"/>
<dbReference type="Gene3D" id="3.90.660.10">
    <property type="match status" value="1"/>
</dbReference>
<keyword evidence="3" id="KW-1185">Reference proteome</keyword>
<dbReference type="Gene3D" id="3.50.50.60">
    <property type="entry name" value="FAD/NAD(P)-binding domain"/>
    <property type="match status" value="1"/>
</dbReference>
<dbReference type="EMBL" id="FN595228">
    <property type="protein sequence ID" value="CBI20066.3"/>
    <property type="molecule type" value="Genomic_DNA"/>
</dbReference>
<dbReference type="PANTHER" id="PTHR16128:SF8">
    <property type="entry name" value="EXPRESSED PROTEIN"/>
    <property type="match status" value="1"/>
</dbReference>
<dbReference type="PANTHER" id="PTHR16128">
    <property type="entry name" value="FAD/NAD(P)-BINDING OXIDOREDUCTASE FAMILY PROTEIN"/>
    <property type="match status" value="1"/>
</dbReference>
<sequence length="134" mass="15301">MPLHTTTANGHLLHHTSQDPDSYPSFKLPIETQSQESQEKHHTTLLRSRFLRNPSTKKSRYMFIAPLSDNLVVTIINGEITGLSCVLYLEKKGVRSTVFDTRVHGLRGRMGTRMIDPQPLIFDHVTQFFIVDDP</sequence>
<dbReference type="Proteomes" id="UP000009183">
    <property type="component" value="Chromosome 12"/>
</dbReference>
<accession>D7STF2</accession>
<evidence type="ECO:0000313" key="2">
    <source>
        <dbReference type="EMBL" id="CBI20066.3"/>
    </source>
</evidence>
<feature type="region of interest" description="Disordered" evidence="1">
    <location>
        <begin position="1"/>
        <end position="27"/>
    </location>
</feature>
<dbReference type="HOGENOM" id="CLU_1900012_0_0_1"/>
<dbReference type="PaxDb" id="29760-VIT_12s0055g01120.t01"/>
<dbReference type="AlphaFoldDB" id="D7STF2"/>
<reference evidence="3" key="1">
    <citation type="journal article" date="2007" name="Nature">
        <title>The grapevine genome sequence suggests ancestral hexaploidization in major angiosperm phyla.</title>
        <authorList>
            <consortium name="The French-Italian Public Consortium for Grapevine Genome Characterization."/>
            <person name="Jaillon O."/>
            <person name="Aury J.-M."/>
            <person name="Noel B."/>
            <person name="Policriti A."/>
            <person name="Clepet C."/>
            <person name="Casagrande A."/>
            <person name="Choisne N."/>
            <person name="Aubourg S."/>
            <person name="Vitulo N."/>
            <person name="Jubin C."/>
            <person name="Vezzi A."/>
            <person name="Legeai F."/>
            <person name="Hugueney P."/>
            <person name="Dasilva C."/>
            <person name="Horner D."/>
            <person name="Mica E."/>
            <person name="Jublot D."/>
            <person name="Poulain J."/>
            <person name="Bruyere C."/>
            <person name="Billault A."/>
            <person name="Segurens B."/>
            <person name="Gouyvenoux M."/>
            <person name="Ugarte E."/>
            <person name="Cattonaro F."/>
            <person name="Anthouard V."/>
            <person name="Vico V."/>
            <person name="Del Fabbro C."/>
            <person name="Alaux M."/>
            <person name="Di Gaspero G."/>
            <person name="Dumas V."/>
            <person name="Felice N."/>
            <person name="Paillard S."/>
            <person name="Juman I."/>
            <person name="Moroldo M."/>
            <person name="Scalabrin S."/>
            <person name="Canaguier A."/>
            <person name="Le Clainche I."/>
            <person name="Malacrida G."/>
            <person name="Durand E."/>
            <person name="Pesole G."/>
            <person name="Laucou V."/>
            <person name="Chatelet P."/>
            <person name="Merdinoglu D."/>
            <person name="Delledonne M."/>
            <person name="Pezzotti M."/>
            <person name="Lecharny A."/>
            <person name="Scarpelli C."/>
            <person name="Artiguenave F."/>
            <person name="Pe M.E."/>
            <person name="Valle G."/>
            <person name="Morgante M."/>
            <person name="Caboche M."/>
            <person name="Adam-Blondon A.-F."/>
            <person name="Weissenbach J."/>
            <person name="Quetier F."/>
            <person name="Wincker P."/>
        </authorList>
    </citation>
    <scope>NUCLEOTIDE SEQUENCE [LARGE SCALE GENOMIC DNA]</scope>
    <source>
        <strain evidence="3">cv. Pinot noir / PN40024</strain>
    </source>
</reference>
<dbReference type="InterPro" id="IPR036188">
    <property type="entry name" value="FAD/NAD-bd_sf"/>
</dbReference>
<name>D7STF2_VITVI</name>
<organism evidence="2 3">
    <name type="scientific">Vitis vinifera</name>
    <name type="common">Grape</name>
    <dbReference type="NCBI Taxonomy" id="29760"/>
    <lineage>
        <taxon>Eukaryota</taxon>
        <taxon>Viridiplantae</taxon>
        <taxon>Streptophyta</taxon>
        <taxon>Embryophyta</taxon>
        <taxon>Tracheophyta</taxon>
        <taxon>Spermatophyta</taxon>
        <taxon>Magnoliopsida</taxon>
        <taxon>eudicotyledons</taxon>
        <taxon>Gunneridae</taxon>
        <taxon>Pentapetalae</taxon>
        <taxon>rosids</taxon>
        <taxon>Vitales</taxon>
        <taxon>Vitaceae</taxon>
        <taxon>Viteae</taxon>
        <taxon>Vitis</taxon>
    </lineage>
</organism>